<evidence type="ECO:0000313" key="2">
    <source>
        <dbReference type="Proteomes" id="UP000216074"/>
    </source>
</evidence>
<gene>
    <name evidence="1" type="ORF">BHAP_0144</name>
</gene>
<comment type="caution">
    <text evidence="1">The sequence shown here is derived from an EMBL/GenBank/DDBJ whole genome shotgun (WGS) entry which is preliminary data.</text>
</comment>
<protein>
    <submittedName>
        <fullName evidence="1">Uncharacterized protein</fullName>
    </submittedName>
</protein>
<sequence>MSHIDNVVINDERDVRSISHETIDRLSLADHSLIWNAGPMRAQYDFDRGGWISITAPSDPSRANFLLSPQEFPEYDRPGDSRWFGTVVVDVRDEHDIIHTVVLSGSNTVRYRDESSIEVLCPASDATLGLSAVHRFSLGNDAVSWHVDIHNESGHTLDIMRIGVPLPMDQFFRDGDQFKYECNVLRHACIIGYNSWLYWQKAGGAMPILLFKAMGDTSVMNYAVGDAQSPWGPRAGAGKTFEGLYTIYVANRLTDSTDAGSMRMADGTSYEYDFRFGMATSHDDAERWLSDAGGFFLRAEPGMTLPVGQAGHVTIVSGSRPQLRTEDEQDVIGRIVQTGEYLWQADVTLGGYGRRGLLVGINGRESRIEFWGIERPEAIYQNHTNFISRNQWETDTSDPCYHGLLMWDMVDRHRINSSYNPHEPNWMAGGSDDIGLTPGLLLSEWNVYRPSEAQIRVLAGYCDDFIRDRLTEQPGYKVHRMVPWFEMFEPWGGLGVDDVWRAYNYVHVVNTLYNMYRIATMYRAQYPWLHEPSHYLVEAYRYAVAMFSYWMFPDGEGADRYANMGEGVMALHLSAALKREGFAQEAAQLSGLVNKKARYFAAKSYPFGSEMAFDSTAYETVYAYGKVIGDERVMRGAMTAALSNRGRQPFWQLYMTDLRGCGDSSWNVSYMTQLGAWTIYDWALECRHADPELLRAWYASYLAGFSIYNSGGYLSDDPRNAGASGWIFENRYGDATSTQDRPRLLKGVVPESGESALGYFGGLLISASAVYRECDDEGCGCDTADGRSPLLSLGCSLQIRDGGYTVTPQDGLRIRFFDTVHDWAVTLQRDALTEVAYDETCNAITLQIENVTVDAHTAVIRVRVAQPASYEVRVNNAAPSIAEIGDQWTDLELSIASPNVQVSLVKVK</sequence>
<dbReference type="AlphaFoldDB" id="A0A261G4D9"/>
<dbReference type="OrthoDB" id="9761789at2"/>
<organism evidence="1 2">
    <name type="scientific">Bifidobacterium hapali</name>
    <dbReference type="NCBI Taxonomy" id="1630172"/>
    <lineage>
        <taxon>Bacteria</taxon>
        <taxon>Bacillati</taxon>
        <taxon>Actinomycetota</taxon>
        <taxon>Actinomycetes</taxon>
        <taxon>Bifidobacteriales</taxon>
        <taxon>Bifidobacteriaceae</taxon>
        <taxon>Bifidobacterium</taxon>
    </lineage>
</organism>
<dbReference type="EMBL" id="MWWY01000005">
    <property type="protein sequence ID" value="OZG66282.1"/>
    <property type="molecule type" value="Genomic_DNA"/>
</dbReference>
<dbReference type="Pfam" id="PF18951">
    <property type="entry name" value="DUF5695"/>
    <property type="match status" value="1"/>
</dbReference>
<proteinExistence type="predicted"/>
<accession>A0A261G4D9</accession>
<keyword evidence="2" id="KW-1185">Reference proteome</keyword>
<dbReference type="Proteomes" id="UP000216074">
    <property type="component" value="Unassembled WGS sequence"/>
</dbReference>
<dbReference type="RefSeq" id="WP_094728673.1">
    <property type="nucleotide sequence ID" value="NZ_MWWY01000005.1"/>
</dbReference>
<reference evidence="1 2" key="1">
    <citation type="journal article" date="2017" name="BMC Genomics">
        <title>Comparative genomic and phylogenomic analyses of the Bifidobacteriaceae family.</title>
        <authorList>
            <person name="Lugli G.A."/>
            <person name="Milani C."/>
            <person name="Turroni F."/>
            <person name="Duranti S."/>
            <person name="Mancabelli L."/>
            <person name="Mangifesta M."/>
            <person name="Ferrario C."/>
            <person name="Modesto M."/>
            <person name="Mattarelli P."/>
            <person name="Jiri K."/>
            <person name="van Sinderen D."/>
            <person name="Ventura M."/>
        </authorList>
    </citation>
    <scope>NUCLEOTIDE SEQUENCE [LARGE SCALE GENOMIC DNA]</scope>
    <source>
        <strain evidence="1 2">DSM 100202</strain>
    </source>
</reference>
<dbReference type="InterPro" id="IPR043750">
    <property type="entry name" value="DUF5695"/>
</dbReference>
<name>A0A261G4D9_9BIFI</name>
<evidence type="ECO:0000313" key="1">
    <source>
        <dbReference type="EMBL" id="OZG66282.1"/>
    </source>
</evidence>